<name>A0A0F4LB18_9LACO</name>
<accession>A0A0F4LB18</accession>
<organism evidence="2 3">
    <name type="scientific">Lactobacillus melliventris</name>
    <dbReference type="NCBI Taxonomy" id="1218507"/>
    <lineage>
        <taxon>Bacteria</taxon>
        <taxon>Bacillati</taxon>
        <taxon>Bacillota</taxon>
        <taxon>Bacilli</taxon>
        <taxon>Lactobacillales</taxon>
        <taxon>Lactobacillaceae</taxon>
        <taxon>Lactobacillus</taxon>
    </lineage>
</organism>
<dbReference type="Proteomes" id="UP000033531">
    <property type="component" value="Plasmid pHma8p1"/>
</dbReference>
<feature type="compositionally biased region" description="Polar residues" evidence="1">
    <location>
        <begin position="1"/>
        <end position="10"/>
    </location>
</feature>
<dbReference type="HOGENOM" id="CLU_798748_0_0_9"/>
<protein>
    <submittedName>
        <fullName evidence="2">Uncharacterized protein</fullName>
    </submittedName>
</protein>
<evidence type="ECO:0000313" key="3">
    <source>
        <dbReference type="Proteomes" id="UP000033531"/>
    </source>
</evidence>
<evidence type="ECO:0000313" key="2">
    <source>
        <dbReference type="EMBL" id="KJY54771.1"/>
    </source>
</evidence>
<gene>
    <name evidence="2" type="ORF">JF74_19550</name>
</gene>
<sequence length="365" mass="43241">MKMNKFSKNNYFKPPEDSIPTTNLNENPFIDINNGKLFLPSLFTKEEEEQFEIHRNFMQEGFVRIQDSVAHIYSYEIADDFNYVICQLNDEDLYWLKFIGRFKSVQKLQIYRQTILYPDIFTRSKVEKSLKKLFRYGLIWQWDFNRDFLKKTVKVFTLSVNGFRFLEYFFSSERRYFQPQNYFTIKSIYHIRFWETVDIYQLLLSLPIYKGFETFFNLGRVDENMKKNMTSPLQIAIELVPNQIENLVFFPALQSDSIDYYKDVIIRWNKFTENGSDLTKPINKLSGNQNILVFYTPTVKLASQLNVQLSLAKFRFPILLLVGSVIQKDGIVNAFYLSSDDSSSGLKQIILPNLIDTKRKKENDG</sequence>
<evidence type="ECO:0000256" key="1">
    <source>
        <dbReference type="SAM" id="MobiDB-lite"/>
    </source>
</evidence>
<dbReference type="OrthoDB" id="2302763at2"/>
<keyword evidence="2" id="KW-0614">Plasmid</keyword>
<dbReference type="AlphaFoldDB" id="A0A0F4LB18"/>
<reference evidence="2 3" key="1">
    <citation type="submission" date="2015-01" db="EMBL/GenBank/DDBJ databases">
        <title>Comparative genomics of the lactic acid bacteria isolated from the honey bee gut.</title>
        <authorList>
            <person name="Ellegaard K.M."/>
            <person name="Tamarit D."/>
            <person name="Javelind E."/>
            <person name="Olofsson T."/>
            <person name="Andersson S.G."/>
            <person name="Vasquez A."/>
        </authorList>
    </citation>
    <scope>NUCLEOTIDE SEQUENCE [LARGE SCALE GENOMIC DNA]</scope>
    <source>
        <strain evidence="2 3">Hma8</strain>
        <plasmid evidence="2">pHma8p1</plasmid>
    </source>
</reference>
<geneLocation type="plasmid" evidence="2">
    <name>pHma8p1</name>
</geneLocation>
<comment type="caution">
    <text evidence="2">The sequence shown here is derived from an EMBL/GenBank/DDBJ whole genome shotgun (WGS) entry which is preliminary data.</text>
</comment>
<feature type="region of interest" description="Disordered" evidence="1">
    <location>
        <begin position="1"/>
        <end position="24"/>
    </location>
</feature>
<proteinExistence type="predicted"/>
<dbReference type="RefSeq" id="WP_052724695.1">
    <property type="nucleotide sequence ID" value="NZ_JBHTMT010000007.1"/>
</dbReference>
<dbReference type="PATRIC" id="fig|1218507.3.peg.101"/>
<dbReference type="EMBL" id="JXLI01000019">
    <property type="protein sequence ID" value="KJY54771.1"/>
    <property type="molecule type" value="Genomic_DNA"/>
</dbReference>